<reference evidence="3" key="1">
    <citation type="submission" date="2015-01" db="EMBL/GenBank/DDBJ databases">
        <authorList>
            <person name="Aksoy S."/>
            <person name="Warren W."/>
            <person name="Wilson R.K."/>
        </authorList>
    </citation>
    <scope>NUCLEOTIDE SEQUENCE [LARGE SCALE GENOMIC DNA]</scope>
    <source>
        <strain evidence="3">IAEA</strain>
    </source>
</reference>
<dbReference type="EMBL" id="JXJN01004002">
    <property type="status" value="NOT_ANNOTATED_CDS"/>
    <property type="molecule type" value="Genomic_DNA"/>
</dbReference>
<keyword evidence="1" id="KW-0472">Membrane</keyword>
<name>A0A1B0AV57_9MUSC</name>
<evidence type="ECO:0000256" key="1">
    <source>
        <dbReference type="SAM" id="Phobius"/>
    </source>
</evidence>
<keyword evidence="1" id="KW-0812">Transmembrane</keyword>
<organism evidence="2 3">
    <name type="scientific">Glossina palpalis gambiensis</name>
    <dbReference type="NCBI Taxonomy" id="67801"/>
    <lineage>
        <taxon>Eukaryota</taxon>
        <taxon>Metazoa</taxon>
        <taxon>Ecdysozoa</taxon>
        <taxon>Arthropoda</taxon>
        <taxon>Hexapoda</taxon>
        <taxon>Insecta</taxon>
        <taxon>Pterygota</taxon>
        <taxon>Neoptera</taxon>
        <taxon>Endopterygota</taxon>
        <taxon>Diptera</taxon>
        <taxon>Brachycera</taxon>
        <taxon>Muscomorpha</taxon>
        <taxon>Hippoboscoidea</taxon>
        <taxon>Glossinidae</taxon>
        <taxon>Glossina</taxon>
    </lineage>
</organism>
<evidence type="ECO:0000313" key="2">
    <source>
        <dbReference type="EnsemblMetazoa" id="GPPI009756-PA"/>
    </source>
</evidence>
<reference evidence="2" key="2">
    <citation type="submission" date="2020-05" db="UniProtKB">
        <authorList>
            <consortium name="EnsemblMetazoa"/>
        </authorList>
    </citation>
    <scope>IDENTIFICATION</scope>
    <source>
        <strain evidence="2">IAEA</strain>
    </source>
</reference>
<feature type="transmembrane region" description="Helical" evidence="1">
    <location>
        <begin position="16"/>
        <end position="34"/>
    </location>
</feature>
<keyword evidence="3" id="KW-1185">Reference proteome</keyword>
<protein>
    <submittedName>
        <fullName evidence="2">Uncharacterized protein</fullName>
    </submittedName>
</protein>
<dbReference type="EnsemblMetazoa" id="GPPI009756-RA">
    <property type="protein sequence ID" value="GPPI009756-PA"/>
    <property type="gene ID" value="GPPI009756"/>
</dbReference>
<accession>A0A1B0AV57</accession>
<proteinExistence type="predicted"/>
<keyword evidence="1" id="KW-1133">Transmembrane helix</keyword>
<dbReference type="Proteomes" id="UP000092460">
    <property type="component" value="Unassembled WGS sequence"/>
</dbReference>
<evidence type="ECO:0000313" key="3">
    <source>
        <dbReference type="Proteomes" id="UP000092460"/>
    </source>
</evidence>
<sequence>MSPYENVKGDVGMVDMLWFGFLCMCLYAVERIVLDYGEGNLQINLLSLTMHNKIVYVKSRHAAGNFDWQMFYGFKGRVHQSSISTANGSWGCYVASCSLFWKLYS</sequence>
<dbReference type="AlphaFoldDB" id="A0A1B0AV57"/>
<dbReference type="VEuPathDB" id="VectorBase:GPPI009756"/>